<evidence type="ECO:0000313" key="2">
    <source>
        <dbReference type="EMBL" id="NHE58671.1"/>
    </source>
</evidence>
<gene>
    <name evidence="2" type="ORF">G9Q97_17815</name>
</gene>
<accession>A0ABX0H9Z6</accession>
<evidence type="ECO:0000313" key="3">
    <source>
        <dbReference type="Proteomes" id="UP000649799"/>
    </source>
</evidence>
<feature type="transmembrane region" description="Helical" evidence="1">
    <location>
        <begin position="35"/>
        <end position="55"/>
    </location>
</feature>
<comment type="caution">
    <text evidence="2">The sequence shown here is derived from an EMBL/GenBank/DDBJ whole genome shotgun (WGS) entry which is preliminary data.</text>
</comment>
<name>A0ABX0H9Z6_9BACT</name>
<organism evidence="2 3">
    <name type="scientific">Cyclobacterium plantarum</name>
    <dbReference type="NCBI Taxonomy" id="2716263"/>
    <lineage>
        <taxon>Bacteria</taxon>
        <taxon>Pseudomonadati</taxon>
        <taxon>Bacteroidota</taxon>
        <taxon>Cytophagia</taxon>
        <taxon>Cytophagales</taxon>
        <taxon>Cyclobacteriaceae</taxon>
        <taxon>Cyclobacterium</taxon>
    </lineage>
</organism>
<keyword evidence="3" id="KW-1185">Reference proteome</keyword>
<protein>
    <submittedName>
        <fullName evidence="2">Uncharacterized protein</fullName>
    </submittedName>
</protein>
<dbReference type="RefSeq" id="WP_166149280.1">
    <property type="nucleotide sequence ID" value="NZ_JAANYN010000008.1"/>
</dbReference>
<sequence>MNKFPKENIFKAPENYFENLPDIILNKRKQRIKHYYISGIAAAAVLLIGFMILAIDFTAIDEVDLQTQINDDVEYYITTGVWDDEEVLLLAEHPNDLLDLIAEEEWSSQEWDEVEYYDTEIWY</sequence>
<keyword evidence="1" id="KW-0472">Membrane</keyword>
<evidence type="ECO:0000256" key="1">
    <source>
        <dbReference type="SAM" id="Phobius"/>
    </source>
</evidence>
<keyword evidence="1" id="KW-1133">Transmembrane helix</keyword>
<proteinExistence type="predicted"/>
<dbReference type="EMBL" id="JAANYN010000008">
    <property type="protein sequence ID" value="NHE58671.1"/>
    <property type="molecule type" value="Genomic_DNA"/>
</dbReference>
<keyword evidence="1" id="KW-0812">Transmembrane</keyword>
<reference evidence="2 3" key="1">
    <citation type="submission" date="2020-03" db="EMBL/GenBank/DDBJ databases">
        <title>Cyclobacterium plantarum sp. nov., a marine bacterium isolated from a coastal-marine wetland.</title>
        <authorList>
            <person name="Sanchez-Porro C."/>
            <person name="Ventosa A."/>
            <person name="Amoozegar M."/>
        </authorList>
    </citation>
    <scope>NUCLEOTIDE SEQUENCE [LARGE SCALE GENOMIC DNA]</scope>
    <source>
        <strain evidence="2 3">GBPx2</strain>
    </source>
</reference>
<dbReference type="Proteomes" id="UP000649799">
    <property type="component" value="Unassembled WGS sequence"/>
</dbReference>